<evidence type="ECO:0000313" key="8">
    <source>
        <dbReference type="Proteomes" id="UP001154282"/>
    </source>
</evidence>
<dbReference type="Pfam" id="PF01397">
    <property type="entry name" value="Terpene_synth"/>
    <property type="match status" value="1"/>
</dbReference>
<evidence type="ECO:0000313" key="7">
    <source>
        <dbReference type="EMBL" id="CAI0468041.1"/>
    </source>
</evidence>
<reference evidence="7" key="1">
    <citation type="submission" date="2022-08" db="EMBL/GenBank/DDBJ databases">
        <authorList>
            <person name="Gutierrez-Valencia J."/>
        </authorList>
    </citation>
    <scope>NUCLEOTIDE SEQUENCE</scope>
</reference>
<evidence type="ECO:0000256" key="4">
    <source>
        <dbReference type="SAM" id="MobiDB-lite"/>
    </source>
</evidence>
<keyword evidence="2" id="KW-0479">Metal-binding</keyword>
<dbReference type="PANTHER" id="PTHR31225:SF234">
    <property type="entry name" value="TERPENE SYNTHASE 4-RELATED"/>
    <property type="match status" value="1"/>
</dbReference>
<dbReference type="Gene3D" id="1.10.600.10">
    <property type="entry name" value="Farnesyl Diphosphate Synthase"/>
    <property type="match status" value="3"/>
</dbReference>
<dbReference type="InterPro" id="IPR034741">
    <property type="entry name" value="Terpene_cyclase-like_1_C"/>
</dbReference>
<feature type="compositionally biased region" description="Polar residues" evidence="4">
    <location>
        <begin position="978"/>
        <end position="989"/>
    </location>
</feature>
<evidence type="ECO:0000259" key="5">
    <source>
        <dbReference type="Pfam" id="PF01397"/>
    </source>
</evidence>
<keyword evidence="3" id="KW-0460">Magnesium</keyword>
<dbReference type="GO" id="GO:0016114">
    <property type="term" value="P:terpenoid biosynthetic process"/>
    <property type="evidence" value="ECO:0007669"/>
    <property type="project" value="InterPro"/>
</dbReference>
<feature type="region of interest" description="Disordered" evidence="4">
    <location>
        <begin position="960"/>
        <end position="989"/>
    </location>
</feature>
<comment type="cofactor">
    <cofactor evidence="1">
        <name>Mg(2+)</name>
        <dbReference type="ChEBI" id="CHEBI:18420"/>
    </cofactor>
</comment>
<dbReference type="Pfam" id="PF03936">
    <property type="entry name" value="Terpene_synth_C"/>
    <property type="match status" value="2"/>
</dbReference>
<feature type="domain" description="Terpene synthase metal-binding" evidence="6">
    <location>
        <begin position="274"/>
        <end position="502"/>
    </location>
</feature>
<evidence type="ECO:0000256" key="1">
    <source>
        <dbReference type="ARBA" id="ARBA00001946"/>
    </source>
</evidence>
<sequence>MAFSMILHPSSSSSFSSFGGKSSISRHGDQKPVLQCCLEEKHAQKLKEAKHLFTKRKQSRPVESLVMVDAVQRLGIDHHFQEDIEAVLDDEFISSREDGLSEVSLSFRLLRQQGHAITSDVFNKFKNREGKFVSRLGHQNVEALMQLYEASQWVTPGEEILHEAGEFSARRLRSWLGGDRWSQYDPMGHLATRELVANTLKHPYHRSIPRLAIKDYLRSFRGTLITNKEQGYCVETLKDLAMLDCKMNQVVHQKELGQLSRWWDEVGLAANVGRDQLLVKASAWPMATLAGSEFSEYRVDLAKIIALVYLIDDIFDTYGSLEELTLFTEAVTRWDTETVDKLPECMRTCFMAVYHTTNQIGYQVYRKHGWNSMHSLKQAWAKLFEAFLVEAKWLRTEECPKSDDYLETGIVTSGVPLLLVHFFFMLGLGLTEQNVGLVDSGEPPLISSVAKILRLSDDLSSMYEEHVGYDGSYVDCYLKENPGLSVDEATKHVMEMIEDTWQQLNHEYLSPAIPFPTAFARAVVVSAKMVPLIGSNGEKPLMVQCCLGETHAQKLKEAKQLFTRRQHSVARDDQVLMSCPVETLALIDAVQRLGIDYHFHETIEAVLHDEFSATKMAAAADRRRQDGLLENDEGKFQPRLLGHQNVQALIQLYEASQWMTPGEDILREAGEFSARRLRSWIAPKPSQYYSVVNDVIGLLATEETVANVLKHPYHKSIPRLVIKDYLSSFGATITSKQQSRYVETLKDLAKWWDIEVGLAANVGRDQLLVKDSSWAMATLAGSEFSGYRVELAKIIALVKLIGDIFDTFVSLEWAKLFEAFLVKARWLRTEECPKSDDCLRTGIVTSGVPLLLVHFFFMLGLGLTEQNVGLVDSDEPPLITSVAKILRLSDEVSSTYEGGVGYDVGSYVPEARKHVVEMIEDTWKQLNHEYLSPAVPFPTAFGKAVVDSAKMAPLMYEIGLDDDDDDDQESSDIDCIPSLQQYHNQPASV</sequence>
<dbReference type="SUPFAM" id="SSF48576">
    <property type="entry name" value="Terpenoid synthases"/>
    <property type="match status" value="2"/>
</dbReference>
<dbReference type="InterPro" id="IPR008949">
    <property type="entry name" value="Isoprenoid_synthase_dom_sf"/>
</dbReference>
<proteinExistence type="predicted"/>
<evidence type="ECO:0000256" key="3">
    <source>
        <dbReference type="ARBA" id="ARBA00022842"/>
    </source>
</evidence>
<organism evidence="7 8">
    <name type="scientific">Linum tenue</name>
    <dbReference type="NCBI Taxonomy" id="586396"/>
    <lineage>
        <taxon>Eukaryota</taxon>
        <taxon>Viridiplantae</taxon>
        <taxon>Streptophyta</taxon>
        <taxon>Embryophyta</taxon>
        <taxon>Tracheophyta</taxon>
        <taxon>Spermatophyta</taxon>
        <taxon>Magnoliopsida</taxon>
        <taxon>eudicotyledons</taxon>
        <taxon>Gunneridae</taxon>
        <taxon>Pentapetalae</taxon>
        <taxon>rosids</taxon>
        <taxon>fabids</taxon>
        <taxon>Malpighiales</taxon>
        <taxon>Linaceae</taxon>
        <taxon>Linum</taxon>
    </lineage>
</organism>
<dbReference type="Gene3D" id="1.50.10.130">
    <property type="entry name" value="Terpene synthase, N-terminal domain"/>
    <property type="match status" value="2"/>
</dbReference>
<dbReference type="SUPFAM" id="SSF48239">
    <property type="entry name" value="Terpenoid cyclases/Protein prenyltransferases"/>
    <property type="match status" value="2"/>
</dbReference>
<dbReference type="InterPro" id="IPR008930">
    <property type="entry name" value="Terpenoid_cyclase/PrenylTrfase"/>
</dbReference>
<feature type="compositionally biased region" description="Acidic residues" evidence="4">
    <location>
        <begin position="960"/>
        <end position="972"/>
    </location>
</feature>
<dbReference type="InterPro" id="IPR005630">
    <property type="entry name" value="Terpene_synthase_metal-bd"/>
</dbReference>
<keyword evidence="8" id="KW-1185">Reference proteome</keyword>
<dbReference type="GO" id="GO:0120252">
    <property type="term" value="P:hydrocarbon metabolic process"/>
    <property type="evidence" value="ECO:0007669"/>
    <property type="project" value="UniProtKB-ARBA"/>
</dbReference>
<dbReference type="InterPro" id="IPR036965">
    <property type="entry name" value="Terpene_synth_N_sf"/>
</dbReference>
<dbReference type="GO" id="GO:0000287">
    <property type="term" value="F:magnesium ion binding"/>
    <property type="evidence" value="ECO:0007669"/>
    <property type="project" value="InterPro"/>
</dbReference>
<dbReference type="EMBL" id="CAMGYJ010000008">
    <property type="protein sequence ID" value="CAI0468041.1"/>
    <property type="molecule type" value="Genomic_DNA"/>
</dbReference>
<gene>
    <name evidence="7" type="ORF">LITE_LOCUS37662</name>
</gene>
<feature type="compositionally biased region" description="Low complexity" evidence="4">
    <location>
        <begin position="10"/>
        <end position="23"/>
    </location>
</feature>
<comment type="caution">
    <text evidence="7">The sequence shown here is derived from an EMBL/GenBank/DDBJ whole genome shotgun (WGS) entry which is preliminary data.</text>
</comment>
<dbReference type="SFLD" id="SFLDG01019">
    <property type="entry name" value="Terpene_Cyclase_Like_1_C_Termi"/>
    <property type="match status" value="1"/>
</dbReference>
<dbReference type="PANTHER" id="PTHR31225">
    <property type="entry name" value="OS04G0344100 PROTEIN-RELATED"/>
    <property type="match status" value="1"/>
</dbReference>
<dbReference type="InterPro" id="IPR001906">
    <property type="entry name" value="Terpene_synth_N"/>
</dbReference>
<feature type="domain" description="Terpene synthase N-terminal" evidence="5">
    <location>
        <begin position="39"/>
        <end position="176"/>
    </location>
</feature>
<protein>
    <submittedName>
        <fullName evidence="7">Uncharacterized protein</fullName>
    </submittedName>
</protein>
<feature type="region of interest" description="Disordered" evidence="4">
    <location>
        <begin position="1"/>
        <end position="23"/>
    </location>
</feature>
<dbReference type="GO" id="GO:0010333">
    <property type="term" value="F:terpene synthase activity"/>
    <property type="evidence" value="ECO:0007669"/>
    <property type="project" value="InterPro"/>
</dbReference>
<feature type="domain" description="Terpene synthase metal-binding" evidence="6">
    <location>
        <begin position="812"/>
        <end position="924"/>
    </location>
</feature>
<accession>A0AAV0PCH9</accession>
<evidence type="ECO:0000259" key="6">
    <source>
        <dbReference type="Pfam" id="PF03936"/>
    </source>
</evidence>
<name>A0AAV0PCH9_9ROSI</name>
<dbReference type="SFLD" id="SFLDS00005">
    <property type="entry name" value="Isoprenoid_Synthase_Type_I"/>
    <property type="match status" value="1"/>
</dbReference>
<dbReference type="InterPro" id="IPR050148">
    <property type="entry name" value="Terpene_synthase-like"/>
</dbReference>
<evidence type="ECO:0000256" key="2">
    <source>
        <dbReference type="ARBA" id="ARBA00022723"/>
    </source>
</evidence>
<dbReference type="AlphaFoldDB" id="A0AAV0PCH9"/>
<dbReference type="Proteomes" id="UP001154282">
    <property type="component" value="Unassembled WGS sequence"/>
</dbReference>